<evidence type="ECO:0000313" key="2">
    <source>
        <dbReference type="EMBL" id="CAJ0568978.1"/>
    </source>
</evidence>
<dbReference type="AlphaFoldDB" id="A0AA36CHP0"/>
<dbReference type="EMBL" id="CATQJA010001879">
    <property type="protein sequence ID" value="CAJ0568978.1"/>
    <property type="molecule type" value="Genomic_DNA"/>
</dbReference>
<dbReference type="InterPro" id="IPR000242">
    <property type="entry name" value="PTP_cat"/>
</dbReference>
<proteinExistence type="predicted"/>
<dbReference type="SUPFAM" id="SSF52799">
    <property type="entry name" value="(Phosphotyrosine protein) phosphatases II"/>
    <property type="match status" value="2"/>
</dbReference>
<evidence type="ECO:0000313" key="3">
    <source>
        <dbReference type="Proteomes" id="UP001177023"/>
    </source>
</evidence>
<protein>
    <recommendedName>
        <fullName evidence="1">Tyrosine-protein phosphatase domain-containing protein</fullName>
    </recommendedName>
</protein>
<dbReference type="InterPro" id="IPR052782">
    <property type="entry name" value="Oocyte-zygote_transition_reg"/>
</dbReference>
<gene>
    <name evidence="2" type="ORF">MSPICULIGERA_LOCUS7479</name>
</gene>
<dbReference type="PROSITE" id="PS50055">
    <property type="entry name" value="TYR_PHOSPHATASE_PTP"/>
    <property type="match status" value="1"/>
</dbReference>
<dbReference type="PANTHER" id="PTHR46163:SF17">
    <property type="entry name" value="DNA-DIRECTED DNA POLYMERASE-RELATED"/>
    <property type="match status" value="1"/>
</dbReference>
<dbReference type="PANTHER" id="PTHR46163">
    <property type="entry name" value="TYROSINE-PROTEIN PHOSPHATASE-RELATED"/>
    <property type="match status" value="1"/>
</dbReference>
<reference evidence="2" key="1">
    <citation type="submission" date="2023-06" db="EMBL/GenBank/DDBJ databases">
        <authorList>
            <person name="Delattre M."/>
        </authorList>
    </citation>
    <scope>NUCLEOTIDE SEQUENCE</scope>
    <source>
        <strain evidence="2">AF72</strain>
    </source>
</reference>
<dbReference type="SMART" id="SM00194">
    <property type="entry name" value="PTPc"/>
    <property type="match status" value="1"/>
</dbReference>
<dbReference type="Gene3D" id="3.90.190.10">
    <property type="entry name" value="Protein tyrosine phosphatase superfamily"/>
    <property type="match status" value="1"/>
</dbReference>
<comment type="caution">
    <text evidence="2">The sequence shown here is derived from an EMBL/GenBank/DDBJ whole genome shotgun (WGS) entry which is preliminary data.</text>
</comment>
<dbReference type="InterPro" id="IPR029021">
    <property type="entry name" value="Prot-tyrosine_phosphatase-like"/>
</dbReference>
<dbReference type="Proteomes" id="UP001177023">
    <property type="component" value="Unassembled WGS sequence"/>
</dbReference>
<organism evidence="2 3">
    <name type="scientific">Mesorhabditis spiculigera</name>
    <dbReference type="NCBI Taxonomy" id="96644"/>
    <lineage>
        <taxon>Eukaryota</taxon>
        <taxon>Metazoa</taxon>
        <taxon>Ecdysozoa</taxon>
        <taxon>Nematoda</taxon>
        <taxon>Chromadorea</taxon>
        <taxon>Rhabditida</taxon>
        <taxon>Rhabditina</taxon>
        <taxon>Rhabditomorpha</taxon>
        <taxon>Rhabditoidea</taxon>
        <taxon>Rhabditidae</taxon>
        <taxon>Mesorhabditinae</taxon>
        <taxon>Mesorhabditis</taxon>
    </lineage>
</organism>
<name>A0AA36CHP0_9BILA</name>
<dbReference type="Pfam" id="PF00102">
    <property type="entry name" value="Y_phosphatase"/>
    <property type="match status" value="2"/>
</dbReference>
<feature type="non-terminal residue" evidence="2">
    <location>
        <position position="506"/>
    </location>
</feature>
<feature type="domain" description="Tyrosine-protein phosphatase" evidence="1">
    <location>
        <begin position="27"/>
        <end position="290"/>
    </location>
</feature>
<keyword evidence="3" id="KW-1185">Reference proteome</keyword>
<sequence>MSAEKKQKAHQELISAAKLNHDTVVANIVKYRSPVFVKDNKQMKLKNTAAEKDQYEYVPGSIVDQQMRDYEFIQAPLNEKTALDLWRTVWQDQTRLVCSVSQENLIGEEASSKCWPYWPRSEDKSISYDNGRFVVKCKKKGGDRKKGFTIYELTVVGPPDEDKKGGEEGGGDTEERPVTLLHFEKWPPEKWMDGENVYHLVMELHNRTQQICRKVTDGYFPPILLQGYEALGRTAIICLGMCLARDCETKTKYDPPTTMRSIAKMRPGAFSNRLHWTYGWALCYRVAYHTGWSSGQVGGLNEFQLKFGKMSAEKKQKAHQELISAAKLNHDTVVANIAKYRSPVFVKDNKQMKLKNTAAEKDQYEYVPGSIVDQQMRDYEFIQAPLNEKTALDLWRTVWQNGRFVVKCKKKGGDRKKGFTIYELTVVGPPDEDKKGGEEGGGDTEERPVTLLHFEKWPPEKWMDGENVFHLVMELHNRTQQDWKNTAEEMRKGLDAAKLIPVEPRF</sequence>
<dbReference type="GO" id="GO:0004725">
    <property type="term" value="F:protein tyrosine phosphatase activity"/>
    <property type="evidence" value="ECO:0007669"/>
    <property type="project" value="InterPro"/>
</dbReference>
<evidence type="ECO:0000259" key="1">
    <source>
        <dbReference type="PROSITE" id="PS50055"/>
    </source>
</evidence>
<accession>A0AA36CHP0</accession>